<keyword evidence="2" id="KW-0479">Metal-binding</keyword>
<evidence type="ECO:0000313" key="7">
    <source>
        <dbReference type="EMBL" id="GLJ59588.1"/>
    </source>
</evidence>
<dbReference type="GO" id="GO:0045047">
    <property type="term" value="P:protein targeting to ER"/>
    <property type="evidence" value="ECO:0007669"/>
    <property type="project" value="TreeGrafter"/>
</dbReference>
<dbReference type="GO" id="GO:0008270">
    <property type="term" value="F:zinc ion binding"/>
    <property type="evidence" value="ECO:0007669"/>
    <property type="project" value="UniProtKB-KW"/>
</dbReference>
<gene>
    <name evidence="7" type="ORF">SUGI_1515300</name>
</gene>
<evidence type="ECO:0000256" key="1">
    <source>
        <dbReference type="ARBA" id="ARBA00003732"/>
    </source>
</evidence>
<keyword evidence="3 5" id="KW-0863">Zinc-finger</keyword>
<organism evidence="7 8">
    <name type="scientific">Cryptomeria japonica</name>
    <name type="common">Japanese cedar</name>
    <name type="synonym">Cupressus japonica</name>
    <dbReference type="NCBI Taxonomy" id="3369"/>
    <lineage>
        <taxon>Eukaryota</taxon>
        <taxon>Viridiplantae</taxon>
        <taxon>Streptophyta</taxon>
        <taxon>Embryophyta</taxon>
        <taxon>Tracheophyta</taxon>
        <taxon>Spermatophyta</taxon>
        <taxon>Pinopsida</taxon>
        <taxon>Pinidae</taxon>
        <taxon>Conifers II</taxon>
        <taxon>Cupressales</taxon>
        <taxon>Cupressaceae</taxon>
        <taxon>Cryptomeria</taxon>
    </lineage>
</organism>
<keyword evidence="4" id="KW-0862">Zinc</keyword>
<dbReference type="GO" id="GO:0043161">
    <property type="term" value="P:proteasome-mediated ubiquitin-dependent protein catabolic process"/>
    <property type="evidence" value="ECO:0007669"/>
    <property type="project" value="TreeGrafter"/>
</dbReference>
<dbReference type="AlphaFoldDB" id="A0AAD3RS97"/>
<evidence type="ECO:0000259" key="6">
    <source>
        <dbReference type="PROSITE" id="PS51039"/>
    </source>
</evidence>
<comment type="caution">
    <text evidence="7">The sequence shown here is derived from an EMBL/GenBank/DDBJ whole genome shotgun (WGS) entry which is preliminary data.</text>
</comment>
<reference evidence="7" key="1">
    <citation type="submission" date="2022-12" db="EMBL/GenBank/DDBJ databases">
        <title>Chromosome-Level Genome Assembly of Japanese Cedar (Cryptomeriajaponica D. Don).</title>
        <authorList>
            <person name="Fujino T."/>
            <person name="Yamaguchi K."/>
            <person name="Yokoyama T."/>
            <person name="Hamanaka T."/>
            <person name="Harazono Y."/>
            <person name="Kamada H."/>
            <person name="Kobayashi W."/>
            <person name="Ujino-Ihara T."/>
            <person name="Uchiyama K."/>
            <person name="Matsumoto A."/>
            <person name="Izuno A."/>
            <person name="Tsumura Y."/>
            <person name="Toyoda A."/>
            <person name="Shigenobu S."/>
            <person name="Moriguchi Y."/>
            <person name="Ueno S."/>
            <person name="Kasahara M."/>
        </authorList>
    </citation>
    <scope>NUCLEOTIDE SEQUENCE</scope>
</reference>
<dbReference type="Proteomes" id="UP001234787">
    <property type="component" value="Unassembled WGS sequence"/>
</dbReference>
<feature type="non-terminal residue" evidence="7">
    <location>
        <position position="1"/>
    </location>
</feature>
<dbReference type="SMART" id="SM00154">
    <property type="entry name" value="ZnF_AN1"/>
    <property type="match status" value="1"/>
</dbReference>
<dbReference type="PANTHER" id="PTHR14677:SF20">
    <property type="entry name" value="ZINC FINGER AN1-TYPE CONTAINING 2A-RELATED"/>
    <property type="match status" value="1"/>
</dbReference>
<feature type="domain" description="AN1-type" evidence="6">
    <location>
        <begin position="34"/>
        <end position="82"/>
    </location>
</feature>
<dbReference type="Pfam" id="PF01428">
    <property type="entry name" value="zf-AN1"/>
    <property type="match status" value="1"/>
</dbReference>
<proteinExistence type="predicted"/>
<accession>A0AAD3RS97</accession>
<evidence type="ECO:0000256" key="5">
    <source>
        <dbReference type="PROSITE-ProRule" id="PRU00449"/>
    </source>
</evidence>
<evidence type="ECO:0000256" key="2">
    <source>
        <dbReference type="ARBA" id="ARBA00022723"/>
    </source>
</evidence>
<dbReference type="PROSITE" id="PS51039">
    <property type="entry name" value="ZF_AN1"/>
    <property type="match status" value="1"/>
</dbReference>
<dbReference type="EMBL" id="BSEH01001101">
    <property type="protein sequence ID" value="GLJ59588.1"/>
    <property type="molecule type" value="Genomic_DNA"/>
</dbReference>
<name>A0AAD3RS97_CRYJA</name>
<evidence type="ECO:0000256" key="3">
    <source>
        <dbReference type="ARBA" id="ARBA00022771"/>
    </source>
</evidence>
<sequence length="214" mass="23551">VSKRDELPDIAVSQHIDQYCKQNDQARKLNNKPKTNLQACNFKSCKQKDLIYLECKDCRSKFCIKHRHPSDHSCTGPHFAANLTDNWNSFKGSCSSSASSGIERFKTKAQQISKQGQAALNRLANSAGSNASSSRISTNRVQPAVASLQGNISEQDALAIALNESKLNNRQINGTFQPEDEDQALARALHESQLETNRNHAAHQNAGKDSCVLS</sequence>
<protein>
    <recommendedName>
        <fullName evidence="6">AN1-type domain-containing protein</fullName>
    </recommendedName>
</protein>
<comment type="function">
    <text evidence="1">May be involved in environmental stress response.</text>
</comment>
<keyword evidence="8" id="KW-1185">Reference proteome</keyword>
<dbReference type="GO" id="GO:0005783">
    <property type="term" value="C:endoplasmic reticulum"/>
    <property type="evidence" value="ECO:0007669"/>
    <property type="project" value="TreeGrafter"/>
</dbReference>
<dbReference type="Gene3D" id="4.10.1110.10">
    <property type="entry name" value="AN1-like Zinc finger"/>
    <property type="match status" value="1"/>
</dbReference>
<dbReference type="SUPFAM" id="SSF118310">
    <property type="entry name" value="AN1-like Zinc finger"/>
    <property type="match status" value="1"/>
</dbReference>
<evidence type="ECO:0000256" key="4">
    <source>
        <dbReference type="ARBA" id="ARBA00022833"/>
    </source>
</evidence>
<dbReference type="PANTHER" id="PTHR14677">
    <property type="entry name" value="ARSENITE INDUCUBLE RNA ASSOCIATED PROTEIN AIP-1-RELATED"/>
    <property type="match status" value="1"/>
</dbReference>
<evidence type="ECO:0000313" key="8">
    <source>
        <dbReference type="Proteomes" id="UP001234787"/>
    </source>
</evidence>
<dbReference type="InterPro" id="IPR000058">
    <property type="entry name" value="Znf_AN1"/>
</dbReference>
<dbReference type="InterPro" id="IPR035896">
    <property type="entry name" value="AN1-like_Znf"/>
</dbReference>